<dbReference type="Pfam" id="PF00076">
    <property type="entry name" value="RRM_1"/>
    <property type="match status" value="1"/>
</dbReference>
<evidence type="ECO:0000313" key="7">
    <source>
        <dbReference type="EMBL" id="KAG6492588.1"/>
    </source>
</evidence>
<evidence type="ECO:0000256" key="1">
    <source>
        <dbReference type="ARBA" id="ARBA00004642"/>
    </source>
</evidence>
<proteinExistence type="predicted"/>
<accession>A0A8J5KVU4</accession>
<dbReference type="InterPro" id="IPR000504">
    <property type="entry name" value="RRM_dom"/>
</dbReference>
<dbReference type="SMART" id="SM00360">
    <property type="entry name" value="RRM"/>
    <property type="match status" value="1"/>
</dbReference>
<evidence type="ECO:0000256" key="3">
    <source>
        <dbReference type="ARBA" id="ARBA00023242"/>
    </source>
</evidence>
<evidence type="ECO:0000259" key="6">
    <source>
        <dbReference type="PROSITE" id="PS50102"/>
    </source>
</evidence>
<keyword evidence="3" id="KW-0539">Nucleus</keyword>
<dbReference type="GO" id="GO:0003723">
    <property type="term" value="F:RNA binding"/>
    <property type="evidence" value="ECO:0007669"/>
    <property type="project" value="UniProtKB-UniRule"/>
</dbReference>
<dbReference type="PANTHER" id="PTHR13798">
    <property type="entry name" value="RNA BINDING MOTIF RBM PROTEIN -RELATED"/>
    <property type="match status" value="1"/>
</dbReference>
<organism evidence="7 8">
    <name type="scientific">Zingiber officinale</name>
    <name type="common">Ginger</name>
    <name type="synonym">Amomum zingiber</name>
    <dbReference type="NCBI Taxonomy" id="94328"/>
    <lineage>
        <taxon>Eukaryota</taxon>
        <taxon>Viridiplantae</taxon>
        <taxon>Streptophyta</taxon>
        <taxon>Embryophyta</taxon>
        <taxon>Tracheophyta</taxon>
        <taxon>Spermatophyta</taxon>
        <taxon>Magnoliopsida</taxon>
        <taxon>Liliopsida</taxon>
        <taxon>Zingiberales</taxon>
        <taxon>Zingiberaceae</taxon>
        <taxon>Zingiber</taxon>
    </lineage>
</organism>
<dbReference type="InterPro" id="IPR052285">
    <property type="entry name" value="NEXT_complex_subunit"/>
</dbReference>
<feature type="compositionally biased region" description="Basic and acidic residues" evidence="5">
    <location>
        <begin position="50"/>
        <end position="72"/>
    </location>
</feature>
<dbReference type="PROSITE" id="PS50102">
    <property type="entry name" value="RRM"/>
    <property type="match status" value="1"/>
</dbReference>
<gene>
    <name evidence="7" type="ORF">ZIOFF_047552</name>
</gene>
<dbReference type="GO" id="GO:0005654">
    <property type="term" value="C:nucleoplasm"/>
    <property type="evidence" value="ECO:0007669"/>
    <property type="project" value="UniProtKB-SubCell"/>
</dbReference>
<dbReference type="EMBL" id="JACMSC010000013">
    <property type="protein sequence ID" value="KAG6492588.1"/>
    <property type="molecule type" value="Genomic_DNA"/>
</dbReference>
<comment type="caution">
    <text evidence="7">The sequence shown here is derived from an EMBL/GenBank/DDBJ whole genome shotgun (WGS) entry which is preliminary data.</text>
</comment>
<dbReference type="AlphaFoldDB" id="A0A8J5KVU4"/>
<protein>
    <recommendedName>
        <fullName evidence="6">RRM domain-containing protein</fullName>
    </recommendedName>
</protein>
<sequence length="302" mass="34250">MFVVEYGESKSRTSFMDSSALGGLDKGPESRRVLEYSVTLGLVLGPRTPPRGEERQEYGTRCESARELRGRSESPLSEPRQASWDKASRQGRRNLDEKVSERVLYEILVQVGRIVDLYIPRDKETDRHRGYAFAQYESEEIAEYAVRLFSGLVRLNNKTIKFAVRCLLLCIGSLKESRSKDCIPDILNESVLIPIASWWISGQDKSSQNTGTPITLKPTFPRSTSVSGREIDVSRNSLRLVNHRDSENIDDVPLSYPQSSSYGSLNNDMNRGNYEYSRRVFGSMFNNDNRQGGTHPITFPSY</sequence>
<feature type="domain" description="RRM" evidence="6">
    <location>
        <begin position="94"/>
        <end position="162"/>
    </location>
</feature>
<evidence type="ECO:0000256" key="4">
    <source>
        <dbReference type="PROSITE-ProRule" id="PRU00176"/>
    </source>
</evidence>
<comment type="subcellular location">
    <subcellularLocation>
        <location evidence="1">Nucleus</location>
        <location evidence="1">Nucleoplasm</location>
    </subcellularLocation>
</comment>
<dbReference type="Gene3D" id="3.30.70.330">
    <property type="match status" value="1"/>
</dbReference>
<keyword evidence="2 4" id="KW-0694">RNA-binding</keyword>
<evidence type="ECO:0000256" key="5">
    <source>
        <dbReference type="SAM" id="MobiDB-lite"/>
    </source>
</evidence>
<evidence type="ECO:0000313" key="8">
    <source>
        <dbReference type="Proteomes" id="UP000734854"/>
    </source>
</evidence>
<dbReference type="InterPro" id="IPR035979">
    <property type="entry name" value="RBD_domain_sf"/>
</dbReference>
<dbReference type="SUPFAM" id="SSF54928">
    <property type="entry name" value="RNA-binding domain, RBD"/>
    <property type="match status" value="1"/>
</dbReference>
<dbReference type="PANTHER" id="PTHR13798:SF11">
    <property type="entry name" value="RNA-BINDING PROTEIN 7-RELATED"/>
    <property type="match status" value="1"/>
</dbReference>
<feature type="region of interest" description="Disordered" evidence="5">
    <location>
        <begin position="45"/>
        <end position="91"/>
    </location>
</feature>
<keyword evidence="8" id="KW-1185">Reference proteome</keyword>
<dbReference type="Proteomes" id="UP000734854">
    <property type="component" value="Unassembled WGS sequence"/>
</dbReference>
<evidence type="ECO:0000256" key="2">
    <source>
        <dbReference type="ARBA" id="ARBA00022884"/>
    </source>
</evidence>
<name>A0A8J5KVU4_ZINOF</name>
<reference evidence="7 8" key="1">
    <citation type="submission" date="2020-08" db="EMBL/GenBank/DDBJ databases">
        <title>Plant Genome Project.</title>
        <authorList>
            <person name="Zhang R.-G."/>
        </authorList>
    </citation>
    <scope>NUCLEOTIDE SEQUENCE [LARGE SCALE GENOMIC DNA]</scope>
    <source>
        <tissue evidence="7">Rhizome</tissue>
    </source>
</reference>
<dbReference type="InterPro" id="IPR012677">
    <property type="entry name" value="Nucleotide-bd_a/b_plait_sf"/>
</dbReference>